<organism evidence="2 3">
    <name type="scientific">Striga asiatica</name>
    <name type="common">Asiatic witchweed</name>
    <name type="synonym">Buchnera asiatica</name>
    <dbReference type="NCBI Taxonomy" id="4170"/>
    <lineage>
        <taxon>Eukaryota</taxon>
        <taxon>Viridiplantae</taxon>
        <taxon>Streptophyta</taxon>
        <taxon>Embryophyta</taxon>
        <taxon>Tracheophyta</taxon>
        <taxon>Spermatophyta</taxon>
        <taxon>Magnoliopsida</taxon>
        <taxon>eudicotyledons</taxon>
        <taxon>Gunneridae</taxon>
        <taxon>Pentapetalae</taxon>
        <taxon>asterids</taxon>
        <taxon>lamiids</taxon>
        <taxon>Lamiales</taxon>
        <taxon>Orobanchaceae</taxon>
        <taxon>Buchnereae</taxon>
        <taxon>Striga</taxon>
    </lineage>
</organism>
<dbReference type="AlphaFoldDB" id="A0A5A7PQF4"/>
<dbReference type="Proteomes" id="UP000325081">
    <property type="component" value="Unassembled WGS sequence"/>
</dbReference>
<feature type="region of interest" description="Disordered" evidence="1">
    <location>
        <begin position="1"/>
        <end position="23"/>
    </location>
</feature>
<comment type="caution">
    <text evidence="2">The sequence shown here is derived from an EMBL/GenBank/DDBJ whole genome shotgun (WGS) entry which is preliminary data.</text>
</comment>
<accession>A0A5A7PQF4</accession>
<protein>
    <submittedName>
        <fullName evidence="2">Imidazole glycerol phosphate synthase subunit HisF</fullName>
    </submittedName>
</protein>
<reference evidence="3" key="1">
    <citation type="journal article" date="2019" name="Curr. Biol.">
        <title>Genome Sequence of Striga asiatica Provides Insight into the Evolution of Plant Parasitism.</title>
        <authorList>
            <person name="Yoshida S."/>
            <person name="Kim S."/>
            <person name="Wafula E.K."/>
            <person name="Tanskanen J."/>
            <person name="Kim Y.M."/>
            <person name="Honaas L."/>
            <person name="Yang Z."/>
            <person name="Spallek T."/>
            <person name="Conn C.E."/>
            <person name="Ichihashi Y."/>
            <person name="Cheong K."/>
            <person name="Cui S."/>
            <person name="Der J.P."/>
            <person name="Gundlach H."/>
            <person name="Jiao Y."/>
            <person name="Hori C."/>
            <person name="Ishida J.K."/>
            <person name="Kasahara H."/>
            <person name="Kiba T."/>
            <person name="Kim M.S."/>
            <person name="Koo N."/>
            <person name="Laohavisit A."/>
            <person name="Lee Y.H."/>
            <person name="Lumba S."/>
            <person name="McCourt P."/>
            <person name="Mortimer J.C."/>
            <person name="Mutuku J.M."/>
            <person name="Nomura T."/>
            <person name="Sasaki-Sekimoto Y."/>
            <person name="Seto Y."/>
            <person name="Wang Y."/>
            <person name="Wakatake T."/>
            <person name="Sakakibara H."/>
            <person name="Demura T."/>
            <person name="Yamaguchi S."/>
            <person name="Yoneyama K."/>
            <person name="Manabe R.I."/>
            <person name="Nelson D.C."/>
            <person name="Schulman A.H."/>
            <person name="Timko M.P."/>
            <person name="dePamphilis C.W."/>
            <person name="Choi D."/>
            <person name="Shirasu K."/>
        </authorList>
    </citation>
    <scope>NUCLEOTIDE SEQUENCE [LARGE SCALE GENOMIC DNA]</scope>
    <source>
        <strain evidence="3">cv. UVA1</strain>
    </source>
</reference>
<gene>
    <name evidence="2" type="ORF">STAS_10788</name>
</gene>
<name>A0A5A7PQF4_STRAF</name>
<evidence type="ECO:0000256" key="1">
    <source>
        <dbReference type="SAM" id="MobiDB-lite"/>
    </source>
</evidence>
<keyword evidence="3" id="KW-1185">Reference proteome</keyword>
<evidence type="ECO:0000313" key="3">
    <source>
        <dbReference type="Proteomes" id="UP000325081"/>
    </source>
</evidence>
<dbReference type="EMBL" id="BKCP01004916">
    <property type="protein sequence ID" value="GER34557.1"/>
    <property type="molecule type" value="Genomic_DNA"/>
</dbReference>
<sequence>MKEKHDSPFLMKAPSKTHNRTFPSYHQTKAITIALSGINKLNIKIIKRAFEGSLKIGQWRLRRSKQLPSKWAMPSELLGHKLLFWRKMSGDGVRRNEHG</sequence>
<proteinExistence type="predicted"/>
<evidence type="ECO:0000313" key="2">
    <source>
        <dbReference type="EMBL" id="GER34557.1"/>
    </source>
</evidence>